<evidence type="ECO:0000313" key="3">
    <source>
        <dbReference type="Proteomes" id="UP000004947"/>
    </source>
</evidence>
<dbReference type="EMBL" id="ABCK01000002">
    <property type="protein sequence ID" value="EDM29247.1"/>
    <property type="molecule type" value="Genomic_DNA"/>
</dbReference>
<gene>
    <name evidence="2" type="ORF">LNTAR_22694</name>
</gene>
<accession>A6DGD0</accession>
<dbReference type="OrthoDB" id="233791at2"/>
<comment type="caution">
    <text evidence="2">The sequence shown here is derived from an EMBL/GenBank/DDBJ whole genome shotgun (WGS) entry which is preliminary data.</text>
</comment>
<feature type="domain" description="ThuA-like" evidence="1">
    <location>
        <begin position="91"/>
        <end position="272"/>
    </location>
</feature>
<dbReference type="PANTHER" id="PTHR40469:SF2">
    <property type="entry name" value="GALACTOSE-BINDING DOMAIN-LIKE SUPERFAMILY PROTEIN"/>
    <property type="match status" value="1"/>
</dbReference>
<evidence type="ECO:0000259" key="1">
    <source>
        <dbReference type="Pfam" id="PF06283"/>
    </source>
</evidence>
<dbReference type="Pfam" id="PF06283">
    <property type="entry name" value="ThuA"/>
    <property type="match status" value="1"/>
</dbReference>
<keyword evidence="3" id="KW-1185">Reference proteome</keyword>
<proteinExistence type="predicted"/>
<dbReference type="InterPro" id="IPR029010">
    <property type="entry name" value="ThuA-like"/>
</dbReference>
<dbReference type="RefSeq" id="WP_007276973.1">
    <property type="nucleotide sequence ID" value="NZ_ABCK01000002.1"/>
</dbReference>
<dbReference type="SUPFAM" id="SSF52317">
    <property type="entry name" value="Class I glutamine amidotransferase-like"/>
    <property type="match status" value="1"/>
</dbReference>
<dbReference type="InterPro" id="IPR029062">
    <property type="entry name" value="Class_I_gatase-like"/>
</dbReference>
<name>A6DGD0_9BACT</name>
<evidence type="ECO:0000313" key="2">
    <source>
        <dbReference type="EMBL" id="EDM29247.1"/>
    </source>
</evidence>
<protein>
    <recommendedName>
        <fullName evidence="1">ThuA-like domain-containing protein</fullName>
    </recommendedName>
</protein>
<dbReference type="STRING" id="313628.LNTAR_22694"/>
<organism evidence="2 3">
    <name type="scientific">Lentisphaera araneosa HTCC2155</name>
    <dbReference type="NCBI Taxonomy" id="313628"/>
    <lineage>
        <taxon>Bacteria</taxon>
        <taxon>Pseudomonadati</taxon>
        <taxon>Lentisphaerota</taxon>
        <taxon>Lentisphaeria</taxon>
        <taxon>Lentisphaerales</taxon>
        <taxon>Lentisphaeraceae</taxon>
        <taxon>Lentisphaera</taxon>
    </lineage>
</organism>
<dbReference type="PANTHER" id="PTHR40469">
    <property type="entry name" value="SECRETED GLYCOSYL HYDROLASE"/>
    <property type="match status" value="1"/>
</dbReference>
<dbReference type="AlphaFoldDB" id="A6DGD0"/>
<reference evidence="2 3" key="1">
    <citation type="journal article" date="2010" name="J. Bacteriol.">
        <title>Genome sequence of Lentisphaera araneosa HTCC2155T, the type species of the order Lentisphaerales in the phylum Lentisphaerae.</title>
        <authorList>
            <person name="Thrash J.C."/>
            <person name="Cho J.C."/>
            <person name="Vergin K.L."/>
            <person name="Morris R.M."/>
            <person name="Giovannoni S.J."/>
        </authorList>
    </citation>
    <scope>NUCLEOTIDE SEQUENCE [LARGE SCALE GENOMIC DNA]</scope>
    <source>
        <strain evidence="2 3">HTCC2155</strain>
    </source>
</reference>
<sequence>MKSFLFILVFGFCLQAQHLWQKPKAPLKKEVLQELIGPLQNKSLSREIKVLWLYGFDKHHTPGAHDYVKVKDLMLGLLKSVPKITIDEAFQFPTEQQFAEADIICMYLHFENLSDQKITQLQNYIEAGGHVIALHESVIIRPSEKGEKLSKCLGCAWNEGQSKWGALFDKIKIDNSHPIFKNFPAQLSLSDEFYWDLHQQENINVIGKVKSGSPRHSKKPASKDQLSKEYHPVFWTYELGKGRVFATSAGHNTFTYYDPKFRLILLRAMAWCLQEPINPFIPLVYKGIEQDGLIGTTNPMRHWKGKKRR</sequence>
<dbReference type="Proteomes" id="UP000004947">
    <property type="component" value="Unassembled WGS sequence"/>
</dbReference>
<dbReference type="eggNOG" id="COG3828">
    <property type="taxonomic scope" value="Bacteria"/>
</dbReference>
<dbReference type="Gene3D" id="3.40.50.880">
    <property type="match status" value="1"/>
</dbReference>